<accession>G7HYN5</accession>
<reference evidence="2 3" key="1">
    <citation type="journal article" date="2012" name="J. Bacteriol.">
        <title>Genome Sequence of Corynebacterium casei UCMA 3821, Isolated from a Smear-Ripened Cheese.</title>
        <authorList>
            <person name="Monnet C."/>
            <person name="Loux V."/>
            <person name="Bento P."/>
            <person name="Gibrat J.F."/>
            <person name="Straub C."/>
            <person name="Bonnarme P."/>
            <person name="Landaud S."/>
            <person name="Irlinger F."/>
        </authorList>
    </citation>
    <scope>NUCLEOTIDE SEQUENCE [LARGE SCALE GENOMIC DNA]</scope>
    <source>
        <strain evidence="2 3">UCMA 3821</strain>
    </source>
</reference>
<comment type="caution">
    <text evidence="2">The sequence shown here is derived from an EMBL/GenBank/DDBJ whole genome shotgun (WGS) entry which is preliminary data.</text>
</comment>
<evidence type="ECO:0000256" key="1">
    <source>
        <dbReference type="SAM" id="Coils"/>
    </source>
</evidence>
<sequence length="48" mass="5438">MQDNIEQDLSEYLQSLNAQRENQADAQREADINSLSNLFIKKAGTINV</sequence>
<feature type="coiled-coil region" evidence="1">
    <location>
        <begin position="2"/>
        <end position="29"/>
    </location>
</feature>
<proteinExistence type="predicted"/>
<gene>
    <name evidence="2" type="ORF">CCAS_08980</name>
</gene>
<dbReference type="AlphaFoldDB" id="G7HYN5"/>
<protein>
    <submittedName>
        <fullName evidence="2">Uncharacterized protein</fullName>
    </submittedName>
</protein>
<dbReference type="Proteomes" id="UP000004840">
    <property type="component" value="Unassembled WGS sequence"/>
</dbReference>
<evidence type="ECO:0000313" key="2">
    <source>
        <dbReference type="EMBL" id="CCE55300.1"/>
    </source>
</evidence>
<organism evidence="2 3">
    <name type="scientific">Corynebacterium casei UCMA 3821</name>
    <dbReference type="NCBI Taxonomy" id="1110505"/>
    <lineage>
        <taxon>Bacteria</taxon>
        <taxon>Bacillati</taxon>
        <taxon>Actinomycetota</taxon>
        <taxon>Actinomycetes</taxon>
        <taxon>Mycobacteriales</taxon>
        <taxon>Corynebacteriaceae</taxon>
        <taxon>Corynebacterium</taxon>
    </lineage>
</organism>
<name>G7HYN5_9CORY</name>
<dbReference type="EMBL" id="CAFW01000079">
    <property type="protein sequence ID" value="CCE55300.1"/>
    <property type="molecule type" value="Genomic_DNA"/>
</dbReference>
<evidence type="ECO:0000313" key="3">
    <source>
        <dbReference type="Proteomes" id="UP000004840"/>
    </source>
</evidence>
<keyword evidence="1" id="KW-0175">Coiled coil</keyword>
<dbReference type="RefSeq" id="WP_006822774.1">
    <property type="nucleotide sequence ID" value="NZ_CAFW01000079.1"/>
</dbReference>